<gene>
    <name evidence="1" type="ORF">VSS16_05165</name>
</gene>
<proteinExistence type="predicted"/>
<evidence type="ECO:0000313" key="1">
    <source>
        <dbReference type="EMBL" id="MFB8772124.1"/>
    </source>
</evidence>
<name>A0ABV5E5N1_9ACTN</name>
<organism evidence="1 2">
    <name type="scientific">Streptomyces broussonetiae</name>
    <dbReference type="NCBI Taxonomy" id="2686304"/>
    <lineage>
        <taxon>Bacteria</taxon>
        <taxon>Bacillati</taxon>
        <taxon>Actinomycetota</taxon>
        <taxon>Actinomycetes</taxon>
        <taxon>Kitasatosporales</taxon>
        <taxon>Streptomycetaceae</taxon>
        <taxon>Streptomyces</taxon>
    </lineage>
</organism>
<keyword evidence="2" id="KW-1185">Reference proteome</keyword>
<evidence type="ECO:0000313" key="2">
    <source>
        <dbReference type="Proteomes" id="UP001585080"/>
    </source>
</evidence>
<reference evidence="1 2" key="1">
    <citation type="submission" date="2024-01" db="EMBL/GenBank/DDBJ databases">
        <title>Genome mining of biosynthetic gene clusters to explore secondary metabolites of Streptomyces sp.</title>
        <authorList>
            <person name="Baig A."/>
            <person name="Ajitkumar Shintre N."/>
            <person name="Kumar H."/>
            <person name="Anbarasu A."/>
            <person name="Ramaiah S."/>
        </authorList>
    </citation>
    <scope>NUCLEOTIDE SEQUENCE [LARGE SCALE GENOMIC DNA]</scope>
    <source>
        <strain evidence="1 2">A57</strain>
    </source>
</reference>
<comment type="caution">
    <text evidence="1">The sequence shown here is derived from an EMBL/GenBank/DDBJ whole genome shotgun (WGS) entry which is preliminary data.</text>
</comment>
<accession>A0ABV5E5N1</accession>
<dbReference type="EMBL" id="JAYMRP010000003">
    <property type="protein sequence ID" value="MFB8772124.1"/>
    <property type="molecule type" value="Genomic_DNA"/>
</dbReference>
<dbReference type="Proteomes" id="UP001585080">
    <property type="component" value="Unassembled WGS sequence"/>
</dbReference>
<sequence length="255" mass="27600">MTTTATHLRTIALHWADLHDALGTPPLVDGFGKGLRGYLAALEELNPDQLAYERSQALLDRTLERADSAPDAPGERPIPIRLHIHATMRIVEAALIACADDIARTTQRAPITAPSARRTAIAPYRTQREADIAAADRARRAQLAHADLTDPRRWRYTGRRTAPHAALWLLARVERKPGPCRPITDTEEHRIGTVAAGAADRIERALDIAAQRRTLARPCSDCGGAIDVHGGEGRAPVAHCTGCGRIWTEGGVVAA</sequence>
<dbReference type="RefSeq" id="WP_376731106.1">
    <property type="nucleotide sequence ID" value="NZ_JAYMRP010000003.1"/>
</dbReference>
<protein>
    <recommendedName>
        <fullName evidence="3">Transcription factor zinc-finger domain-containing protein</fullName>
    </recommendedName>
</protein>
<evidence type="ECO:0008006" key="3">
    <source>
        <dbReference type="Google" id="ProtNLM"/>
    </source>
</evidence>